<keyword evidence="2" id="KW-1185">Reference proteome</keyword>
<dbReference type="Proteomes" id="UP001597467">
    <property type="component" value="Unassembled WGS sequence"/>
</dbReference>
<reference evidence="2" key="1">
    <citation type="journal article" date="2019" name="Int. J. Syst. Evol. Microbiol.">
        <title>The Global Catalogue of Microorganisms (GCM) 10K type strain sequencing project: providing services to taxonomists for standard genome sequencing and annotation.</title>
        <authorList>
            <consortium name="The Broad Institute Genomics Platform"/>
            <consortium name="The Broad Institute Genome Sequencing Center for Infectious Disease"/>
            <person name="Wu L."/>
            <person name="Ma J."/>
        </authorList>
    </citation>
    <scope>NUCLEOTIDE SEQUENCE [LARGE SCALE GENOMIC DNA]</scope>
    <source>
        <strain evidence="2">KCTC 42808</strain>
    </source>
</reference>
<sequence>MSILKSNKTLIIIGIFTILLSLESYAQKTTIEQDSIEIEFIKNDKFKNKFPKTYIGTVLNGFRITVLEVDIKNLDLKTGEFDPNKFYLVSEKPKFQYRPLDIFITENNKDWTRFELVTKKKPMATSQMQEAYDPDVKDTYLNYIVEGTNGNLKIPINLGSAEFPDKHIFHFRPKIIDDSKILVYFYLSSDFIKRGTMYYGNHKIVETDLK</sequence>
<protein>
    <submittedName>
        <fullName evidence="1">Uncharacterized protein</fullName>
    </submittedName>
</protein>
<evidence type="ECO:0000313" key="1">
    <source>
        <dbReference type="EMBL" id="MFD2541365.1"/>
    </source>
</evidence>
<evidence type="ECO:0000313" key="2">
    <source>
        <dbReference type="Proteomes" id="UP001597467"/>
    </source>
</evidence>
<accession>A0ABW5JZH3</accession>
<comment type="caution">
    <text evidence="1">The sequence shown here is derived from an EMBL/GenBank/DDBJ whole genome shotgun (WGS) entry which is preliminary data.</text>
</comment>
<organism evidence="1 2">
    <name type="scientific">Lacinutrix gracilariae</name>
    <dbReference type="NCBI Taxonomy" id="1747198"/>
    <lineage>
        <taxon>Bacteria</taxon>
        <taxon>Pseudomonadati</taxon>
        <taxon>Bacteroidota</taxon>
        <taxon>Flavobacteriia</taxon>
        <taxon>Flavobacteriales</taxon>
        <taxon>Flavobacteriaceae</taxon>
        <taxon>Lacinutrix</taxon>
    </lineage>
</organism>
<proteinExistence type="predicted"/>
<dbReference type="EMBL" id="JBHULM010000007">
    <property type="protein sequence ID" value="MFD2541365.1"/>
    <property type="molecule type" value="Genomic_DNA"/>
</dbReference>
<gene>
    <name evidence="1" type="ORF">ACFSSB_03475</name>
</gene>
<dbReference type="RefSeq" id="WP_379900999.1">
    <property type="nucleotide sequence ID" value="NZ_JBHULM010000007.1"/>
</dbReference>
<name>A0ABW5JZH3_9FLAO</name>